<reference evidence="1 2" key="1">
    <citation type="submission" date="2017-07" db="EMBL/GenBank/DDBJ databases">
        <title>Leptospira spp. isolated from tropical soils.</title>
        <authorList>
            <person name="Thibeaux R."/>
            <person name="Iraola G."/>
            <person name="Ferres I."/>
            <person name="Bierque E."/>
            <person name="Girault D."/>
            <person name="Soupe-Gilbert M.-E."/>
            <person name="Picardeau M."/>
            <person name="Goarant C."/>
        </authorList>
    </citation>
    <scope>NUCLEOTIDE SEQUENCE [LARGE SCALE GENOMIC DNA]</scope>
    <source>
        <strain evidence="1 2">FH4-C-A2</strain>
    </source>
</reference>
<gene>
    <name evidence="1" type="ORF">CH362_19115</name>
</gene>
<proteinExistence type="predicted"/>
<evidence type="ECO:0000313" key="1">
    <source>
        <dbReference type="EMBL" id="PJZ47458.1"/>
    </source>
</evidence>
<comment type="caution">
    <text evidence="1">The sequence shown here is derived from an EMBL/GenBank/DDBJ whole genome shotgun (WGS) entry which is preliminary data.</text>
</comment>
<protein>
    <submittedName>
        <fullName evidence="1">Uncharacterized protein</fullName>
    </submittedName>
</protein>
<organism evidence="1 2">
    <name type="scientific">Leptospira saintgironsiae</name>
    <dbReference type="NCBI Taxonomy" id="2023183"/>
    <lineage>
        <taxon>Bacteria</taxon>
        <taxon>Pseudomonadati</taxon>
        <taxon>Spirochaetota</taxon>
        <taxon>Spirochaetia</taxon>
        <taxon>Leptospirales</taxon>
        <taxon>Leptospiraceae</taxon>
        <taxon>Leptospira</taxon>
    </lineage>
</organism>
<accession>A0A2M9Y7A4</accession>
<dbReference type="EMBL" id="NPDR01000036">
    <property type="protein sequence ID" value="PJZ47458.1"/>
    <property type="molecule type" value="Genomic_DNA"/>
</dbReference>
<dbReference type="RefSeq" id="WP_100711902.1">
    <property type="nucleotide sequence ID" value="NZ_NPDR01000036.1"/>
</dbReference>
<sequence>MNKLIQYILLPFLLCNMSCTKSFQNAINIEKYTSLFNSYANSLIDLNSEAAGRSFDRKIFDDFFYSPSEKEEKIKTILEIKNNFGKVISKKKSEKYQTFYRSKIEKDNLPLYSVFEHSIIYFVEYENISTTEIFVFRAKNDEEPKIFSYVIKSVNHQGNSIFSFQIYPNKYISKFWSEEYPSLEGILNILGER</sequence>
<evidence type="ECO:0000313" key="2">
    <source>
        <dbReference type="Proteomes" id="UP000231926"/>
    </source>
</evidence>
<name>A0A2M9Y7A4_9LEPT</name>
<dbReference type="AlphaFoldDB" id="A0A2M9Y7A4"/>
<keyword evidence="2" id="KW-1185">Reference proteome</keyword>
<dbReference type="Proteomes" id="UP000231926">
    <property type="component" value="Unassembled WGS sequence"/>
</dbReference>